<dbReference type="EMBL" id="BMHA01000001">
    <property type="protein sequence ID" value="GGI03365.1"/>
    <property type="molecule type" value="Genomic_DNA"/>
</dbReference>
<dbReference type="PANTHER" id="PTHR11063:SF8">
    <property type="entry name" value="DELTA-1-PYRROLINE-5-CARBOXYLATE SYNTHASE"/>
    <property type="match status" value="1"/>
</dbReference>
<reference evidence="3" key="2">
    <citation type="submission" date="2020-09" db="EMBL/GenBank/DDBJ databases">
        <authorList>
            <person name="Sun Q."/>
            <person name="Zhou Y."/>
        </authorList>
    </citation>
    <scope>NUCLEOTIDE SEQUENCE</scope>
    <source>
        <strain evidence="3">CGMCC 1.14988</strain>
    </source>
</reference>
<reference evidence="3" key="1">
    <citation type="journal article" date="2014" name="Int. J. Syst. Evol. Microbiol.">
        <title>Complete genome sequence of Corynebacterium casei LMG S-19264T (=DSM 44701T), isolated from a smear-ripened cheese.</title>
        <authorList>
            <consortium name="US DOE Joint Genome Institute (JGI-PGF)"/>
            <person name="Walter F."/>
            <person name="Albersmeier A."/>
            <person name="Kalinowski J."/>
            <person name="Ruckert C."/>
        </authorList>
    </citation>
    <scope>NUCLEOTIDE SEQUENCE</scope>
    <source>
        <strain evidence="3">CGMCC 1.14988</strain>
    </source>
</reference>
<comment type="caution">
    <text evidence="3">The sequence shown here is derived from an EMBL/GenBank/DDBJ whole genome shotgun (WGS) entry which is preliminary data.</text>
</comment>
<evidence type="ECO:0000256" key="1">
    <source>
        <dbReference type="ARBA" id="ARBA00023002"/>
    </source>
</evidence>
<keyword evidence="4" id="KW-1185">Reference proteome</keyword>
<dbReference type="PANTHER" id="PTHR11063">
    <property type="entry name" value="GLUTAMATE SEMIALDEHYDE DEHYDROGENASE"/>
    <property type="match status" value="1"/>
</dbReference>
<dbReference type="InterPro" id="IPR016163">
    <property type="entry name" value="Ald_DH_C"/>
</dbReference>
<dbReference type="Gene3D" id="3.40.605.10">
    <property type="entry name" value="Aldehyde Dehydrogenase, Chain A, domain 1"/>
    <property type="match status" value="1"/>
</dbReference>
<evidence type="ECO:0000259" key="2">
    <source>
        <dbReference type="Pfam" id="PF00171"/>
    </source>
</evidence>
<organism evidence="3 4">
    <name type="scientific">Egicoccus halophilus</name>
    <dbReference type="NCBI Taxonomy" id="1670830"/>
    <lineage>
        <taxon>Bacteria</taxon>
        <taxon>Bacillati</taxon>
        <taxon>Actinomycetota</taxon>
        <taxon>Nitriliruptoria</taxon>
        <taxon>Egicoccales</taxon>
        <taxon>Egicoccaceae</taxon>
        <taxon>Egicoccus</taxon>
    </lineage>
</organism>
<dbReference type="Proteomes" id="UP000650511">
    <property type="component" value="Unassembled WGS sequence"/>
</dbReference>
<gene>
    <name evidence="3" type="ORF">GCM10011354_03670</name>
</gene>
<name>A0A8J3ABL5_9ACTN</name>
<proteinExistence type="predicted"/>
<dbReference type="GO" id="GO:0004350">
    <property type="term" value="F:glutamate-5-semialdehyde dehydrogenase activity"/>
    <property type="evidence" value="ECO:0007669"/>
    <property type="project" value="TreeGrafter"/>
</dbReference>
<dbReference type="Pfam" id="PF00171">
    <property type="entry name" value="Aldedh"/>
    <property type="match status" value="1"/>
</dbReference>
<dbReference type="AlphaFoldDB" id="A0A8J3ABL5"/>
<feature type="domain" description="Aldehyde dehydrogenase" evidence="2">
    <location>
        <begin position="50"/>
        <end position="337"/>
    </location>
</feature>
<dbReference type="InterPro" id="IPR016162">
    <property type="entry name" value="Ald_DH_N"/>
</dbReference>
<dbReference type="Gene3D" id="3.40.309.10">
    <property type="entry name" value="Aldehyde Dehydrogenase, Chain A, domain 2"/>
    <property type="match status" value="1"/>
</dbReference>
<protein>
    <recommendedName>
        <fullName evidence="2">Aldehyde dehydrogenase domain-containing protein</fullName>
    </recommendedName>
</protein>
<evidence type="ECO:0000313" key="4">
    <source>
        <dbReference type="Proteomes" id="UP000650511"/>
    </source>
</evidence>
<keyword evidence="1" id="KW-0560">Oxidoreductase</keyword>
<sequence>MPAMDVQPLSTLTPGQPLVFGGDRVTVVPEALAEAFVPGDALVVLQDTGEVLHVPAGDRAAAAAAVDAAAAAFGAMGDVDDSAVDAFYRSFADHLADDERYAPIAAANAADVAAARERGRSTTRLVLTDRMRADMIAGLRAWTDVPGTRGRVLETSEHDGWTLEQVSDRLGVVAFVFEGRPNVFADACGVLRGGNTVVFRIGSDALRTARAIVEHALDPALTAAGLPPGAAALVDAPSHAAGWALFGDPRLALAVARGSGEAVRQLSAVAQQAGNDVSAHGTGGAWMVATAAADADRFTAAVRASLDRKVCNTLNVCCVVRERADELVPAFLAALDAAAEARGTAAKLHVLPTARAHVPAERFSTVVPIARAGGEVDEPQAELLDEDRLGDEWEWEDSPEVTLAVVDDLDDALRLFNAHSPRFVLSVLSEDPADLERAWQLAEAPYLGTGFTRWVDGQYALGTPELGLSNWERGRLFGRSGILSGAAIATVRTRVVQHDPDVHR</sequence>
<dbReference type="InterPro" id="IPR016161">
    <property type="entry name" value="Ald_DH/histidinol_DH"/>
</dbReference>
<dbReference type="SUPFAM" id="SSF53720">
    <property type="entry name" value="ALDH-like"/>
    <property type="match status" value="1"/>
</dbReference>
<evidence type="ECO:0000313" key="3">
    <source>
        <dbReference type="EMBL" id="GGI03365.1"/>
    </source>
</evidence>
<dbReference type="InterPro" id="IPR015590">
    <property type="entry name" value="Aldehyde_DH_dom"/>
</dbReference>
<accession>A0A8J3ABL5</accession>